<dbReference type="PROSITE" id="PS51194">
    <property type="entry name" value="HELICASE_CTER"/>
    <property type="match status" value="1"/>
</dbReference>
<dbReference type="Pfam" id="PF00680">
    <property type="entry name" value="RdRP_1"/>
    <property type="match status" value="1"/>
</dbReference>
<dbReference type="PANTHER" id="PTHR18934">
    <property type="entry name" value="ATP-DEPENDENT RNA HELICASE"/>
    <property type="match status" value="1"/>
</dbReference>
<keyword evidence="3 16" id="KW-0696">RNA-directed RNA polymerase</keyword>
<dbReference type="Gene3D" id="3.30.70.270">
    <property type="match status" value="1"/>
</dbReference>
<evidence type="ECO:0000256" key="6">
    <source>
        <dbReference type="ARBA" id="ARBA00022741"/>
    </source>
</evidence>
<dbReference type="PROSITE" id="PS50507">
    <property type="entry name" value="RDRP_SSRNA_POS"/>
    <property type="match status" value="1"/>
</dbReference>
<reference evidence="16" key="1">
    <citation type="journal article" date="2021" name="Arch. Virol.">
        <title>Molecular characterization of a novel partitivirus hosted by the false morel mushroom Gyromitra esculenta.</title>
        <authorList>
            <person name="Sahin E."/>
            <person name="Keskin E."/>
            <person name="Akata I."/>
        </authorList>
    </citation>
    <scope>NUCLEOTIDE SEQUENCE</scope>
    <source>
        <strain evidence="16">ANK_VIR-104</strain>
    </source>
</reference>
<dbReference type="SMART" id="SM00487">
    <property type="entry name" value="DEXDc"/>
    <property type="match status" value="1"/>
</dbReference>
<feature type="domain" description="Helicase ATP-binding" evidence="14">
    <location>
        <begin position="1055"/>
        <end position="1208"/>
    </location>
</feature>
<sequence length="1502" mass="171671">MLPLFVQSFVYIALLLAANGIYTLLTALFVFPFIAMVLVPALHFSALITFGVIIAAFAFSFFWGFIGLYLVLKQVLGVLTFGTSFTSISLLSSFNYDIGDFIVGVAEERTIFKSQIKSIISPAIPFSYREEYWRRVIVIGNSLKQGIDFNSLRGVIVLFYVAVWTMLIIPLMKKIWNLIFTLIICFIIALAWGFFDSDGDNTVKLVLGARDFYRMTKGKLPQNPRFMKNIRMTFKYNRIAMFIWFVNVGLEFKFILNREGTTPKMQPSRGFMAVLRSGMMRFSKKMNTLDLPQFIRARAEDKLTSEETLQLAAELGYPIGKLKIVAPQYGIAGGQFDMNLAFGTNWSFPQPKYRETIAKELQGLGMNLEIWRHSYVWSNISDQIKATSRYFGESHSRPIFTEWELDQVWETLKPIYDHSMITPLEGVLQAWNKRFNVGAFAFSDRVIKDGSFRRMKRREDINRFKSEKDYIKYWKKLFYFAPIMQHFSHFMTKSEYLPERKWKQRKVRTPIASWLPQYLSQIVFSWEPNHRFHYETTPVKVGMPLNGAVMGKMFKKHLKLKFHFAGDCTAFDSTITKPVVEIIKAIRKKGFSHHKQYEAICTLIDVAYDNLLSSKLVSAQTGNVYNRADHGLGTGHASTSGDNSLVMCALYLLAWARLTGQPAGEFRRHNELSIYGDDHVLSIDDMAPSAWTFKNIQALLKTWDIDMRLEVGDYESGSPFHLTPFLSKFARKPTFVDKEECMTAMGFVPEIIVIHDVDKLMAKALAPNVRSNPADRMERLLSMIRLTAHRPDAYNMFAIAIFRLGQQWPNLSAKAEKIPSYNTVVQQWYNPKSNIPEKVDITVDDPETEAEFVYHIGEWNLLDLVTHFASIVPDVVNPKIYNFGYVNILYRKTKTLLEWPKQLIAISNKLTTQGAVADALRQSAYDWIPVEEPLDHCEINTGTLLVRHWLYLALRMKFSFSYAAIIDTFQKKVYDMGFILNGKIPVKVRKLDLPLWNLSLVVALNFVYVPDFWVADMIINQELPRIDLIAKKCFSIITNRIWSFVPPGFRNLKGILAVGKGELVLITSPTGSGKSTAMVNYLAGEVIKEGYEKLVVIEPRALLVKSLVAYMNKAFSDFYYSGATSGMKLDERADVWYVTPQELFIKPEYFINEHRVYLVDEAHLDEIFVKAACEYLPRQNCLTLAATATPSDFLKTISTYEVALDLPVVYFTKEETLFINAKNSKEIKRAYIALVNGLVKAQDRVYGTWLIFCPKIPYVDDLSILLPGKTQAIVRGTNKIIEGCKFYIATSVADVGLTIPDVDFVITLGVKPTRDHPTTKNWDLLDHQTYLQRRGRTGRTNNGTCYKVDVIGLPIVPEKPKDSFEIATEFCDAGGELSVLLELGWVNLKMILEAEDVEFSVEGTKRFLNCFAPDPQKDDEAIMGYCSDKFFKTAMQVVNPDMDVRTGRAWGDRYFLYSVKTMIRAFDMDKLADFVEDHCRKRKTCRVATTANLARNGRCSLG</sequence>
<evidence type="ECO:0000259" key="14">
    <source>
        <dbReference type="PROSITE" id="PS51192"/>
    </source>
</evidence>
<dbReference type="GO" id="GO:0005524">
    <property type="term" value="F:ATP binding"/>
    <property type="evidence" value="ECO:0007669"/>
    <property type="project" value="UniProtKB-KW"/>
</dbReference>
<dbReference type="InterPro" id="IPR001650">
    <property type="entry name" value="Helicase_C-like"/>
</dbReference>
<evidence type="ECO:0000256" key="4">
    <source>
        <dbReference type="ARBA" id="ARBA00022679"/>
    </source>
</evidence>
<evidence type="ECO:0000256" key="3">
    <source>
        <dbReference type="ARBA" id="ARBA00022484"/>
    </source>
</evidence>
<dbReference type="InterPro" id="IPR001205">
    <property type="entry name" value="RNA-dir_pol_C"/>
</dbReference>
<evidence type="ECO:0000256" key="2">
    <source>
        <dbReference type="ARBA" id="ARBA00004340"/>
    </source>
</evidence>
<name>A0AAE7REH8_9VIRU</name>
<feature type="domain" description="Helicase C-terminal" evidence="15">
    <location>
        <begin position="1213"/>
        <end position="1378"/>
    </location>
</feature>
<keyword evidence="9" id="KW-0067">ATP-binding</keyword>
<dbReference type="InterPro" id="IPR014001">
    <property type="entry name" value="Helicase_ATP-bd"/>
</dbReference>
<keyword evidence="7" id="KW-0378">Hydrolase</keyword>
<evidence type="ECO:0000256" key="10">
    <source>
        <dbReference type="ARBA" id="ARBA00022844"/>
    </source>
</evidence>
<dbReference type="Pfam" id="PF00271">
    <property type="entry name" value="Helicase_C"/>
    <property type="match status" value="1"/>
</dbReference>
<evidence type="ECO:0000256" key="5">
    <source>
        <dbReference type="ARBA" id="ARBA00022695"/>
    </source>
</evidence>
<keyword evidence="6" id="KW-0547">Nucleotide-binding</keyword>
<accession>A0AAE7REH8</accession>
<evidence type="ECO:0000313" key="17">
    <source>
        <dbReference type="Proteomes" id="UP001258310"/>
    </source>
</evidence>
<dbReference type="PANTHER" id="PTHR18934:SF91">
    <property type="entry name" value="PRE-MRNA-SPLICING FACTOR ATP-DEPENDENT RNA HELICASE PRP16"/>
    <property type="match status" value="1"/>
</dbReference>
<keyword evidence="4" id="KW-0808">Transferase</keyword>
<keyword evidence="12" id="KW-0472">Membrane</keyword>
<dbReference type="GO" id="GO:0043657">
    <property type="term" value="C:host cell"/>
    <property type="evidence" value="ECO:0007669"/>
    <property type="project" value="UniProtKB-SubCell"/>
</dbReference>
<evidence type="ECO:0000259" key="13">
    <source>
        <dbReference type="PROSITE" id="PS50507"/>
    </source>
</evidence>
<dbReference type="Proteomes" id="UP001258310">
    <property type="component" value="Segment"/>
</dbReference>
<dbReference type="Gene3D" id="3.40.50.300">
    <property type="entry name" value="P-loop containing nucleotide triphosphate hydrolases"/>
    <property type="match status" value="2"/>
</dbReference>
<dbReference type="GO" id="GO:0039694">
    <property type="term" value="P:viral RNA genome replication"/>
    <property type="evidence" value="ECO:0007669"/>
    <property type="project" value="InterPro"/>
</dbReference>
<dbReference type="GO" id="GO:0003968">
    <property type="term" value="F:RNA-directed RNA polymerase activity"/>
    <property type="evidence" value="ECO:0007669"/>
    <property type="project" value="UniProtKB-KW"/>
</dbReference>
<dbReference type="EMBL" id="MW965472">
    <property type="protein sequence ID" value="QUN00481.1"/>
    <property type="molecule type" value="Genomic_RNA"/>
</dbReference>
<evidence type="ECO:0000313" key="16">
    <source>
        <dbReference type="EMBL" id="QUN00481.1"/>
    </source>
</evidence>
<dbReference type="GO" id="GO:0044423">
    <property type="term" value="C:virion component"/>
    <property type="evidence" value="ECO:0007669"/>
    <property type="project" value="UniProtKB-KW"/>
</dbReference>
<keyword evidence="12" id="KW-1133">Transmembrane helix</keyword>
<keyword evidence="5" id="KW-0548">Nucleotidyltransferase</keyword>
<proteinExistence type="predicted"/>
<evidence type="ECO:0000259" key="15">
    <source>
        <dbReference type="PROSITE" id="PS51194"/>
    </source>
</evidence>
<dbReference type="InterPro" id="IPR007094">
    <property type="entry name" value="RNA-dir_pol_PSvirus"/>
</dbReference>
<dbReference type="InterPro" id="IPR027417">
    <property type="entry name" value="P-loop_NTPase"/>
</dbReference>
<protein>
    <submittedName>
        <fullName evidence="16">RNA-dependent RNA polymerase</fullName>
    </submittedName>
</protein>
<dbReference type="GO" id="GO:0003723">
    <property type="term" value="F:RNA binding"/>
    <property type="evidence" value="ECO:0007669"/>
    <property type="project" value="InterPro"/>
</dbReference>
<dbReference type="GO" id="GO:0004386">
    <property type="term" value="F:helicase activity"/>
    <property type="evidence" value="ECO:0007669"/>
    <property type="project" value="UniProtKB-KW"/>
</dbReference>
<dbReference type="PROSITE" id="PS51192">
    <property type="entry name" value="HELICASE_ATP_BIND_1"/>
    <property type="match status" value="1"/>
</dbReference>
<dbReference type="InterPro" id="IPR043502">
    <property type="entry name" value="DNA/RNA_pol_sf"/>
</dbReference>
<dbReference type="GO" id="GO:0006351">
    <property type="term" value="P:DNA-templated transcription"/>
    <property type="evidence" value="ECO:0007669"/>
    <property type="project" value="InterPro"/>
</dbReference>
<keyword evidence="12" id="KW-0812">Transmembrane</keyword>
<evidence type="ECO:0000256" key="8">
    <source>
        <dbReference type="ARBA" id="ARBA00022806"/>
    </source>
</evidence>
<comment type="subcellular location">
    <subcellularLocation>
        <location evidence="2">Host cell</location>
    </subcellularLocation>
    <subcellularLocation>
        <location evidence="1">Virion</location>
    </subcellularLocation>
</comment>
<feature type="transmembrane region" description="Helical" evidence="12">
    <location>
        <begin position="175"/>
        <end position="195"/>
    </location>
</feature>
<organism evidence="16 17">
    <name type="scientific">Morchella esculenta fusarivirus 1</name>
    <dbReference type="NCBI Taxonomy" id="2830906"/>
    <lineage>
        <taxon>Viruses</taxon>
        <taxon>Riboviria</taxon>
        <taxon>Orthornavirae</taxon>
        <taxon>Pisuviricota</taxon>
        <taxon>Duplopiviricetes</taxon>
        <taxon>Durnavirales</taxon>
        <taxon>Fusariviridae</taxon>
    </lineage>
</organism>
<dbReference type="Pfam" id="PF04851">
    <property type="entry name" value="ResIII"/>
    <property type="match status" value="1"/>
</dbReference>
<feature type="transmembrane region" description="Helical" evidence="12">
    <location>
        <begin position="151"/>
        <end position="169"/>
    </location>
</feature>
<evidence type="ECO:0000256" key="12">
    <source>
        <dbReference type="SAM" id="Phobius"/>
    </source>
</evidence>
<keyword evidence="10" id="KW-0946">Virion</keyword>
<dbReference type="GO" id="GO:0003677">
    <property type="term" value="F:DNA binding"/>
    <property type="evidence" value="ECO:0007669"/>
    <property type="project" value="InterPro"/>
</dbReference>
<evidence type="ECO:0000256" key="1">
    <source>
        <dbReference type="ARBA" id="ARBA00004328"/>
    </source>
</evidence>
<dbReference type="SUPFAM" id="SSF56672">
    <property type="entry name" value="DNA/RNA polymerases"/>
    <property type="match status" value="1"/>
</dbReference>
<feature type="domain" description="RdRp catalytic" evidence="13">
    <location>
        <begin position="561"/>
        <end position="691"/>
    </location>
</feature>
<dbReference type="SMART" id="SM00490">
    <property type="entry name" value="HELICc"/>
    <property type="match status" value="1"/>
</dbReference>
<dbReference type="GO" id="GO:0016787">
    <property type="term" value="F:hydrolase activity"/>
    <property type="evidence" value="ECO:0007669"/>
    <property type="project" value="UniProtKB-KW"/>
</dbReference>
<evidence type="ECO:0000256" key="9">
    <source>
        <dbReference type="ARBA" id="ARBA00022840"/>
    </source>
</evidence>
<feature type="transmembrane region" description="Helical" evidence="12">
    <location>
        <begin position="12"/>
        <end position="38"/>
    </location>
</feature>
<feature type="transmembrane region" description="Helical" evidence="12">
    <location>
        <begin position="44"/>
        <end position="72"/>
    </location>
</feature>
<dbReference type="InterPro" id="IPR043128">
    <property type="entry name" value="Rev_trsase/Diguanyl_cyclase"/>
</dbReference>
<keyword evidence="8" id="KW-0347">Helicase</keyword>
<keyword evidence="11" id="KW-0693">Viral RNA replication</keyword>
<dbReference type="SUPFAM" id="SSF52540">
    <property type="entry name" value="P-loop containing nucleoside triphosphate hydrolases"/>
    <property type="match status" value="1"/>
</dbReference>
<dbReference type="InterPro" id="IPR006935">
    <property type="entry name" value="Helicase/UvrB_N"/>
</dbReference>
<evidence type="ECO:0000256" key="7">
    <source>
        <dbReference type="ARBA" id="ARBA00022801"/>
    </source>
</evidence>
<evidence type="ECO:0000256" key="11">
    <source>
        <dbReference type="ARBA" id="ARBA00022953"/>
    </source>
</evidence>
<gene>
    <name evidence="16" type="primary">RdRp</name>
</gene>